<evidence type="ECO:0000313" key="2">
    <source>
        <dbReference type="Proteomes" id="UP000030428"/>
    </source>
</evidence>
<dbReference type="Pfam" id="PF18944">
    <property type="entry name" value="DUF5691"/>
    <property type="match status" value="1"/>
</dbReference>
<keyword evidence="2" id="KW-1185">Reference proteome</keyword>
<dbReference type="Proteomes" id="UP000030428">
    <property type="component" value="Unassembled WGS sequence"/>
</dbReference>
<name>A0A0A6PFU1_9GAMM</name>
<dbReference type="InterPro" id="IPR043746">
    <property type="entry name" value="DUF5691"/>
</dbReference>
<reference evidence="1 2" key="1">
    <citation type="journal article" date="2016" name="Front. Microbiol.">
        <title>Single-Cell (Meta-)Genomics of a Dimorphic Candidatus Thiomargarita nelsonii Reveals Genomic Plasticity.</title>
        <authorList>
            <person name="Flood B.E."/>
            <person name="Fliss P."/>
            <person name="Jones D.S."/>
            <person name="Dick G.J."/>
            <person name="Jain S."/>
            <person name="Kaster A.K."/>
            <person name="Winkel M."/>
            <person name="Mussmann M."/>
            <person name="Bailey J."/>
        </authorList>
    </citation>
    <scope>NUCLEOTIDE SEQUENCE [LARGE SCALE GENOMIC DNA]</scope>
    <source>
        <strain evidence="1">Hydrate Ridge</strain>
    </source>
</reference>
<comment type="caution">
    <text evidence="1">The sequence shown here is derived from an EMBL/GenBank/DDBJ whole genome shotgun (WGS) entry which is preliminary data.</text>
</comment>
<protein>
    <submittedName>
        <fullName evidence="1">Uncharacterized protein</fullName>
    </submittedName>
</protein>
<proteinExistence type="predicted"/>
<gene>
    <name evidence="1" type="ORF">PN36_12720</name>
</gene>
<evidence type="ECO:0000313" key="1">
    <source>
        <dbReference type="EMBL" id="KHD09139.1"/>
    </source>
</evidence>
<dbReference type="EMBL" id="JSZA02000040">
    <property type="protein sequence ID" value="KHD09139.1"/>
    <property type="molecule type" value="Genomic_DNA"/>
</dbReference>
<dbReference type="AlphaFoldDB" id="A0A0A6PFU1"/>
<sequence>MNDWELLTKHAILGTERQAFSLPKTQSPSLSAQLETKEPAEKLLHSAALLSEYRRIGRQPISFDEKPPLVPSQAETLPQCTAVELLRSILQEDNSNLQSALIKEWLRLLQAAEQRVPFDLLPILLDKAKQEKNLWPYLKHTMGQRGHWLSQLNPDWQVFSETMTDVQDERWDSGSHAARLSYLQQVRATVPTKARELLAATWQQETAQARQAFLALFWSQLSLDDEAFLENCLKDRSQIVRQLAAQMLGSLESRFLKQVLERLSTYFSVKTTLEIKLPMQYDKTAWVGIKEKPPSSSKMGEKAWWLYQMLLLVRPTFLLAYFDLSADSYLKILRRTDFADMLSNALTVATQIHKDQSVATVLVRQKANVFLQTLTDLADVFSEKERDSLLQDYLKTSKAFTTWPQMKQLVDLFPNGLSINLSQSLLSTSLPRLLKQKNNYGYAEFMSLAAALAPSCYEKMSNKWLSDKTHPATEEFLKIYEFRAQMTQELTQ</sequence>
<accession>A0A0A6PFU1</accession>
<organism evidence="1 2">
    <name type="scientific">Candidatus Thiomargarita nelsonii</name>
    <dbReference type="NCBI Taxonomy" id="1003181"/>
    <lineage>
        <taxon>Bacteria</taxon>
        <taxon>Pseudomonadati</taxon>
        <taxon>Pseudomonadota</taxon>
        <taxon>Gammaproteobacteria</taxon>
        <taxon>Thiotrichales</taxon>
        <taxon>Thiotrichaceae</taxon>
        <taxon>Thiomargarita</taxon>
    </lineage>
</organism>